<name>A0A438J9B7_VITVI</name>
<organism evidence="1 2">
    <name type="scientific">Vitis vinifera</name>
    <name type="common">Grape</name>
    <dbReference type="NCBI Taxonomy" id="29760"/>
    <lineage>
        <taxon>Eukaryota</taxon>
        <taxon>Viridiplantae</taxon>
        <taxon>Streptophyta</taxon>
        <taxon>Embryophyta</taxon>
        <taxon>Tracheophyta</taxon>
        <taxon>Spermatophyta</taxon>
        <taxon>Magnoliopsida</taxon>
        <taxon>eudicotyledons</taxon>
        <taxon>Gunneridae</taxon>
        <taxon>Pentapetalae</taxon>
        <taxon>rosids</taxon>
        <taxon>Vitales</taxon>
        <taxon>Vitaceae</taxon>
        <taxon>Viteae</taxon>
        <taxon>Vitis</taxon>
    </lineage>
</organism>
<sequence>MRGGRCWFAIESKTFEVLVEEVRGKIRGLEECCREERKGRLDKVWEEEGRKFKVERRENGSGRFILCSVIDVEAKRFCVVVPKERV</sequence>
<dbReference type="EMBL" id="QGNW01000056">
    <property type="protein sequence ID" value="RVX05506.1"/>
    <property type="molecule type" value="Genomic_DNA"/>
</dbReference>
<comment type="caution">
    <text evidence="1">The sequence shown here is derived from an EMBL/GenBank/DDBJ whole genome shotgun (WGS) entry which is preliminary data.</text>
</comment>
<dbReference type="AlphaFoldDB" id="A0A438J9B7"/>
<gene>
    <name evidence="1" type="ORF">CK203_013624</name>
</gene>
<proteinExistence type="predicted"/>
<reference evidence="1 2" key="1">
    <citation type="journal article" date="2018" name="PLoS Genet.">
        <title>Population sequencing reveals clonal diversity and ancestral inbreeding in the grapevine cultivar Chardonnay.</title>
        <authorList>
            <person name="Roach M.J."/>
            <person name="Johnson D.L."/>
            <person name="Bohlmann J."/>
            <person name="van Vuuren H.J."/>
            <person name="Jones S.J."/>
            <person name="Pretorius I.S."/>
            <person name="Schmidt S.A."/>
            <person name="Borneman A.R."/>
        </authorList>
    </citation>
    <scope>NUCLEOTIDE SEQUENCE [LARGE SCALE GENOMIC DNA]</scope>
    <source>
        <strain evidence="2">cv. Chardonnay</strain>
        <tissue evidence="1">Leaf</tissue>
    </source>
</reference>
<accession>A0A438J9B7</accession>
<protein>
    <submittedName>
        <fullName evidence="1">Uncharacterized protein</fullName>
    </submittedName>
</protein>
<evidence type="ECO:0000313" key="2">
    <source>
        <dbReference type="Proteomes" id="UP000288805"/>
    </source>
</evidence>
<evidence type="ECO:0000313" key="1">
    <source>
        <dbReference type="EMBL" id="RVX05506.1"/>
    </source>
</evidence>
<dbReference type="Proteomes" id="UP000288805">
    <property type="component" value="Unassembled WGS sequence"/>
</dbReference>